<accession>W4HGF9</accession>
<dbReference type="Proteomes" id="UP000019063">
    <property type="component" value="Unassembled WGS sequence"/>
</dbReference>
<dbReference type="STRING" id="1379903.ATO8_18045"/>
<comment type="caution">
    <text evidence="1">The sequence shown here is derived from an EMBL/GenBank/DDBJ whole genome shotgun (WGS) entry which is preliminary data.</text>
</comment>
<sequence>MSDVDPNLYRDDFLAWAIQQAALIRTLDVPSLDAERVAEELEAAGEREIQQCKVQLRQVMMTLIKLSLEPDLAVEDRGAMAEVIVVSVNDVSDTVQPSHLNRLDVDIIWRQALREISVARSVNLPDQCPLHLDWLLSDDFEVEPAIESVRTVVADGGTAE</sequence>
<dbReference type="InterPro" id="IPR002636">
    <property type="entry name" value="DUF29"/>
</dbReference>
<dbReference type="Pfam" id="PF01724">
    <property type="entry name" value="DUF29"/>
    <property type="match status" value="1"/>
</dbReference>
<dbReference type="PANTHER" id="PTHR34235">
    <property type="entry name" value="SLR1203 PROTEIN-RELATED"/>
    <property type="match status" value="1"/>
</dbReference>
<name>W4HGF9_9RHOB</name>
<proteinExistence type="predicted"/>
<dbReference type="EMBL" id="AQQW01000014">
    <property type="protein sequence ID" value="ETW11231.1"/>
    <property type="molecule type" value="Genomic_DNA"/>
</dbReference>
<reference evidence="1 2" key="1">
    <citation type="journal article" date="2014" name="Antonie Van Leeuwenhoek">
        <title>Roseivivax atlanticus sp. nov., isolated from surface seawater of the Atlantic Ocean.</title>
        <authorList>
            <person name="Li G."/>
            <person name="Lai Q."/>
            <person name="Liu X."/>
            <person name="Sun F."/>
            <person name="Shao Z."/>
        </authorList>
    </citation>
    <scope>NUCLEOTIDE SEQUENCE [LARGE SCALE GENOMIC DNA]</scope>
    <source>
        <strain evidence="1 2">22II-s10s</strain>
    </source>
</reference>
<gene>
    <name evidence="1" type="ORF">ATO8_18045</name>
</gene>
<protein>
    <recommendedName>
        <fullName evidence="3">DUF29 domain-containing protein</fullName>
    </recommendedName>
</protein>
<dbReference type="AlphaFoldDB" id="W4HGF9"/>
<dbReference type="PANTHER" id="PTHR34235:SF4">
    <property type="entry name" value="SLR0291 PROTEIN"/>
    <property type="match status" value="1"/>
</dbReference>
<organism evidence="1 2">
    <name type="scientific">Roseivivax marinus</name>
    <dbReference type="NCBI Taxonomy" id="1379903"/>
    <lineage>
        <taxon>Bacteria</taxon>
        <taxon>Pseudomonadati</taxon>
        <taxon>Pseudomonadota</taxon>
        <taxon>Alphaproteobacteria</taxon>
        <taxon>Rhodobacterales</taxon>
        <taxon>Roseobacteraceae</taxon>
        <taxon>Roseivivax</taxon>
    </lineage>
</organism>
<evidence type="ECO:0000313" key="2">
    <source>
        <dbReference type="Proteomes" id="UP000019063"/>
    </source>
</evidence>
<keyword evidence="2" id="KW-1185">Reference proteome</keyword>
<evidence type="ECO:0008006" key="3">
    <source>
        <dbReference type="Google" id="ProtNLM"/>
    </source>
</evidence>
<evidence type="ECO:0000313" key="1">
    <source>
        <dbReference type="EMBL" id="ETW11231.1"/>
    </source>
</evidence>
<dbReference type="Gene3D" id="1.20.1220.20">
    <property type="entry name" value="Uncharcterised protein PF01724"/>
    <property type="match status" value="1"/>
</dbReference>